<dbReference type="PROSITE" id="PS50082">
    <property type="entry name" value="WD_REPEATS_2"/>
    <property type="match status" value="1"/>
</dbReference>
<evidence type="ECO:0000256" key="1">
    <source>
        <dbReference type="ARBA" id="ARBA00021125"/>
    </source>
</evidence>
<dbReference type="GeneID" id="105359195"/>
<gene>
    <name evidence="7" type="primary">LOC105359195</name>
</gene>
<evidence type="ECO:0000313" key="7">
    <source>
        <dbReference type="RefSeq" id="XP_011494013.1"/>
    </source>
</evidence>
<dbReference type="SUPFAM" id="SSF50978">
    <property type="entry name" value="WD40 repeat-like"/>
    <property type="match status" value="1"/>
</dbReference>
<evidence type="ECO:0000256" key="5">
    <source>
        <dbReference type="SAM" id="MobiDB-lite"/>
    </source>
</evidence>
<evidence type="ECO:0000313" key="6">
    <source>
        <dbReference type="Proteomes" id="UP000695007"/>
    </source>
</evidence>
<dbReference type="Gene3D" id="2.130.10.10">
    <property type="entry name" value="YVTN repeat-like/Quinoprotein amine dehydrogenase"/>
    <property type="match status" value="1"/>
</dbReference>
<name>A0AAJ6VKP0_9HYME</name>
<dbReference type="PANTHER" id="PTHR22889">
    <property type="entry name" value="WD REPEAT-CONTAINING PROTEIN 89"/>
    <property type="match status" value="1"/>
</dbReference>
<dbReference type="KEGG" id="csol:105359195"/>
<sequence length="405" mass="45137">MSKIVESLKRLSVENGGTRRSEKNRLLKCKGEFVLSVEEIVSNNNENYVLGICGTQSEPDFRIGVALSNHSCVVYSAGESFNKTATLQHNQSSIIGVKFSPNSRNIIYIAYNDGNVIACDLRAKGKIVAEFKDNTEDGKLKPLASFDISCDERLIAGGTEHIGGDAFILFWDIRYSNSKLNGKDNLLGGYWESHMDDITSIAFHSNKRDILASGSTDGLINVFDLTQTSEDSALTYSLNTESSVDRIGWLTNDNLWCTTHTHSLQLWNCEDATPYTKFDRSDLVLSQNDDPDTSYLVRIHVPTAFGNPYLLAGSSSTKGNILKCLSFGKNQLEPYYNVLGNKQIVRDSWLHEKSGRLVTGGEASIVNIWRQTEVPLIQRNANHKRPAKIGAEKSRNDKNHRTKPY</sequence>
<feature type="compositionally biased region" description="Basic and acidic residues" evidence="5">
    <location>
        <begin position="390"/>
        <end position="399"/>
    </location>
</feature>
<dbReference type="AlphaFoldDB" id="A0AAJ6VKP0"/>
<dbReference type="PANTHER" id="PTHR22889:SF0">
    <property type="entry name" value="WD REPEAT-CONTAINING PROTEIN 89"/>
    <property type="match status" value="1"/>
</dbReference>
<organism evidence="6 7">
    <name type="scientific">Ceratosolen solmsi marchali</name>
    <dbReference type="NCBI Taxonomy" id="326594"/>
    <lineage>
        <taxon>Eukaryota</taxon>
        <taxon>Metazoa</taxon>
        <taxon>Ecdysozoa</taxon>
        <taxon>Arthropoda</taxon>
        <taxon>Hexapoda</taxon>
        <taxon>Insecta</taxon>
        <taxon>Pterygota</taxon>
        <taxon>Neoptera</taxon>
        <taxon>Endopterygota</taxon>
        <taxon>Hymenoptera</taxon>
        <taxon>Apocrita</taxon>
        <taxon>Proctotrupomorpha</taxon>
        <taxon>Chalcidoidea</taxon>
        <taxon>Agaonidae</taxon>
        <taxon>Agaoninae</taxon>
        <taxon>Ceratosolen</taxon>
    </lineage>
</organism>
<evidence type="ECO:0000256" key="4">
    <source>
        <dbReference type="PROSITE-ProRule" id="PRU00221"/>
    </source>
</evidence>
<dbReference type="RefSeq" id="XP_011494013.1">
    <property type="nucleotide sequence ID" value="XM_011495711.1"/>
</dbReference>
<dbReference type="InterPro" id="IPR001680">
    <property type="entry name" value="WD40_rpt"/>
</dbReference>
<keyword evidence="3" id="KW-0677">Repeat</keyword>
<dbReference type="InterPro" id="IPR036322">
    <property type="entry name" value="WD40_repeat_dom_sf"/>
</dbReference>
<keyword evidence="6" id="KW-1185">Reference proteome</keyword>
<dbReference type="SMART" id="SM00320">
    <property type="entry name" value="WD40"/>
    <property type="match status" value="5"/>
</dbReference>
<keyword evidence="2 4" id="KW-0853">WD repeat</keyword>
<feature type="repeat" description="WD" evidence="4">
    <location>
        <begin position="191"/>
        <end position="233"/>
    </location>
</feature>
<dbReference type="InterPro" id="IPR039328">
    <property type="entry name" value="WDR89"/>
</dbReference>
<reference evidence="7" key="1">
    <citation type="submission" date="2025-08" db="UniProtKB">
        <authorList>
            <consortium name="RefSeq"/>
        </authorList>
    </citation>
    <scope>IDENTIFICATION</scope>
</reference>
<accession>A0AAJ6VKP0</accession>
<evidence type="ECO:0000256" key="2">
    <source>
        <dbReference type="ARBA" id="ARBA00022574"/>
    </source>
</evidence>
<feature type="region of interest" description="Disordered" evidence="5">
    <location>
        <begin position="382"/>
        <end position="405"/>
    </location>
</feature>
<proteinExistence type="predicted"/>
<protein>
    <recommendedName>
        <fullName evidence="1">WD repeat-containing protein 89</fullName>
    </recommendedName>
</protein>
<dbReference type="InterPro" id="IPR015943">
    <property type="entry name" value="WD40/YVTN_repeat-like_dom_sf"/>
</dbReference>
<dbReference type="Proteomes" id="UP000695007">
    <property type="component" value="Unplaced"/>
</dbReference>
<evidence type="ECO:0000256" key="3">
    <source>
        <dbReference type="ARBA" id="ARBA00022737"/>
    </source>
</evidence>